<dbReference type="InterPro" id="IPR023346">
    <property type="entry name" value="Lysozyme-like_dom_sf"/>
</dbReference>
<protein>
    <recommendedName>
        <fullName evidence="6">Lysozyme</fullName>
        <ecNumber evidence="6">3.2.1.17</ecNumber>
    </recommendedName>
</protein>
<comment type="catalytic activity">
    <reaction evidence="1 6">
        <text>Hydrolysis of (1-&gt;4)-beta-linkages between N-acetylmuramic acid and N-acetyl-D-glucosamine residues in a peptidoglycan and between N-acetyl-D-glucosamine residues in chitodextrins.</text>
        <dbReference type="EC" id="3.2.1.17"/>
    </reaction>
</comment>
<dbReference type="GO" id="GO:0042742">
    <property type="term" value="P:defense response to bacterium"/>
    <property type="evidence" value="ECO:0007669"/>
    <property type="project" value="UniProtKB-KW"/>
</dbReference>
<dbReference type="InterPro" id="IPR034690">
    <property type="entry name" value="Endolysin_T4_type"/>
</dbReference>
<dbReference type="GO" id="GO:0003796">
    <property type="term" value="F:lysozyme activity"/>
    <property type="evidence" value="ECO:0007669"/>
    <property type="project" value="UniProtKB-EC"/>
</dbReference>
<evidence type="ECO:0000313" key="10">
    <source>
        <dbReference type="Proteomes" id="UP000254765"/>
    </source>
</evidence>
<evidence type="ECO:0000256" key="4">
    <source>
        <dbReference type="ARBA" id="ARBA00022801"/>
    </source>
</evidence>
<evidence type="ECO:0000256" key="5">
    <source>
        <dbReference type="ARBA" id="ARBA00023295"/>
    </source>
</evidence>
<dbReference type="GO" id="GO:0016998">
    <property type="term" value="P:cell wall macromolecule catabolic process"/>
    <property type="evidence" value="ECO:0007669"/>
    <property type="project" value="InterPro"/>
</dbReference>
<dbReference type="GO" id="GO:0009253">
    <property type="term" value="P:peptidoglycan catabolic process"/>
    <property type="evidence" value="ECO:0007669"/>
    <property type="project" value="InterPro"/>
</dbReference>
<dbReference type="PANTHER" id="PTHR38107">
    <property type="match status" value="1"/>
</dbReference>
<dbReference type="PANTHER" id="PTHR38107:SF4">
    <property type="entry name" value="LYSOZYME"/>
    <property type="match status" value="1"/>
</dbReference>
<dbReference type="AlphaFoldDB" id="A0A379YH87"/>
<dbReference type="Gene3D" id="1.10.530.40">
    <property type="match status" value="1"/>
</dbReference>
<accession>A0A379YH87</accession>
<keyword evidence="5 6" id="KW-0326">Glycosidase</keyword>
<keyword evidence="7" id="KW-0472">Membrane</keyword>
<feature type="transmembrane region" description="Helical" evidence="7">
    <location>
        <begin position="105"/>
        <end position="127"/>
    </location>
</feature>
<evidence type="ECO:0000256" key="3">
    <source>
        <dbReference type="ARBA" id="ARBA00022638"/>
    </source>
</evidence>
<evidence type="ECO:0000256" key="6">
    <source>
        <dbReference type="RuleBase" id="RU003788"/>
    </source>
</evidence>
<dbReference type="EC" id="3.2.1.17" evidence="6"/>
<keyword evidence="2 6" id="KW-0929">Antimicrobial</keyword>
<evidence type="ECO:0000256" key="2">
    <source>
        <dbReference type="ARBA" id="ARBA00022529"/>
    </source>
</evidence>
<gene>
    <name evidence="9" type="ORF">NCTC10211_01826</name>
</gene>
<reference evidence="9 10" key="1">
    <citation type="submission" date="2018-06" db="EMBL/GenBank/DDBJ databases">
        <authorList>
            <consortium name="Pathogen Informatics"/>
            <person name="Doyle S."/>
        </authorList>
    </citation>
    <scope>NUCLEOTIDE SEQUENCE [LARGE SCALE GENOMIC DNA]</scope>
    <source>
        <strain evidence="9 10">NCTC10211</strain>
    </source>
</reference>
<name>A0A379YH87_SERMA</name>
<keyword evidence="8" id="KW-0732">Signal</keyword>
<dbReference type="CDD" id="cd16901">
    <property type="entry name" value="lyz_P1"/>
    <property type="match status" value="1"/>
</dbReference>
<dbReference type="HAMAP" id="MF_04110">
    <property type="entry name" value="ENDOLYSIN_T4"/>
    <property type="match status" value="1"/>
</dbReference>
<dbReference type="Pfam" id="PF00959">
    <property type="entry name" value="Phage_lysozyme"/>
    <property type="match status" value="1"/>
</dbReference>
<keyword evidence="3 6" id="KW-0081">Bacteriolytic enzyme</keyword>
<evidence type="ECO:0000256" key="8">
    <source>
        <dbReference type="SAM" id="SignalP"/>
    </source>
</evidence>
<evidence type="ECO:0000256" key="7">
    <source>
        <dbReference type="SAM" id="Phobius"/>
    </source>
</evidence>
<comment type="similarity">
    <text evidence="6">Belongs to the glycosyl hydrolase 24 family.</text>
</comment>
<keyword evidence="7" id="KW-0812">Transmembrane</keyword>
<feature type="chain" id="PRO_5016987128" description="Lysozyme" evidence="8">
    <location>
        <begin position="25"/>
        <end position="170"/>
    </location>
</feature>
<dbReference type="EMBL" id="UGYK01000002">
    <property type="protein sequence ID" value="SUI45068.1"/>
    <property type="molecule type" value="Genomic_DNA"/>
</dbReference>
<dbReference type="InterPro" id="IPR023347">
    <property type="entry name" value="Lysozyme_dom_sf"/>
</dbReference>
<keyword evidence="4 6" id="KW-0378">Hydrolase</keyword>
<dbReference type="InterPro" id="IPR051018">
    <property type="entry name" value="Bacteriophage_GH24"/>
</dbReference>
<proteinExistence type="inferred from homology"/>
<evidence type="ECO:0000313" key="9">
    <source>
        <dbReference type="EMBL" id="SUI45068.1"/>
    </source>
</evidence>
<dbReference type="Proteomes" id="UP000254765">
    <property type="component" value="Unassembled WGS sequence"/>
</dbReference>
<dbReference type="RefSeq" id="WP_033639341.1">
    <property type="nucleotide sequence ID" value="NZ_CAMIQS010000003.1"/>
</dbReference>
<sequence length="170" mass="18081">MNSIAKRCSVAAVLALAVLLPQFSALQISEAGLRLLADFEGCRLSPYQCQAGVWTSGIGHTAGVKPGAVISERQAAVNLVADVYRVERGIGRCMPVTMPPPVYDAVVSFAFNVGVTAACGSTLAGFIKRQDWRNACLQLPRWVFVNGVKSPGLERRRAAELAHCLIGATP</sequence>
<organism evidence="9 10">
    <name type="scientific">Serratia marcescens</name>
    <dbReference type="NCBI Taxonomy" id="615"/>
    <lineage>
        <taxon>Bacteria</taxon>
        <taxon>Pseudomonadati</taxon>
        <taxon>Pseudomonadota</taxon>
        <taxon>Gammaproteobacteria</taxon>
        <taxon>Enterobacterales</taxon>
        <taxon>Yersiniaceae</taxon>
        <taxon>Serratia</taxon>
    </lineage>
</organism>
<dbReference type="GO" id="GO:0031640">
    <property type="term" value="P:killing of cells of another organism"/>
    <property type="evidence" value="ECO:0007669"/>
    <property type="project" value="UniProtKB-KW"/>
</dbReference>
<dbReference type="InterPro" id="IPR002196">
    <property type="entry name" value="Glyco_hydro_24"/>
</dbReference>
<dbReference type="SUPFAM" id="SSF53955">
    <property type="entry name" value="Lysozyme-like"/>
    <property type="match status" value="1"/>
</dbReference>
<feature type="signal peptide" evidence="8">
    <location>
        <begin position="1"/>
        <end position="24"/>
    </location>
</feature>
<keyword evidence="7" id="KW-1133">Transmembrane helix</keyword>
<evidence type="ECO:0000256" key="1">
    <source>
        <dbReference type="ARBA" id="ARBA00000632"/>
    </source>
</evidence>